<dbReference type="RefSeq" id="WP_048165565.1">
    <property type="nucleotide sequence ID" value="NZ_CP006019.1"/>
</dbReference>
<proteinExistence type="predicted"/>
<dbReference type="HOGENOM" id="CLU_1674076_0_0_2"/>
<evidence type="ECO:0000313" key="1">
    <source>
        <dbReference type="EMBL" id="AIF70073.1"/>
    </source>
</evidence>
<dbReference type="SUPFAM" id="SSF48452">
    <property type="entry name" value="TPR-like"/>
    <property type="match status" value="1"/>
</dbReference>
<dbReference type="AlphaFoldDB" id="A0A075LZS0"/>
<dbReference type="KEGG" id="ppac:PAP_08435"/>
<dbReference type="InterPro" id="IPR011990">
    <property type="entry name" value="TPR-like_helical_dom_sf"/>
</dbReference>
<dbReference type="OrthoDB" id="97625at2157"/>
<dbReference type="InterPro" id="IPR019734">
    <property type="entry name" value="TPR_rpt"/>
</dbReference>
<name>A0A075LZS0_9EURY</name>
<dbReference type="Gene3D" id="1.25.40.10">
    <property type="entry name" value="Tetratricopeptide repeat domain"/>
    <property type="match status" value="1"/>
</dbReference>
<dbReference type="STRING" id="1343739.PAP_08435"/>
<dbReference type="EMBL" id="CP006019">
    <property type="protein sequence ID" value="AIF70073.1"/>
    <property type="molecule type" value="Genomic_DNA"/>
</dbReference>
<accession>A0A075LZS0</accession>
<dbReference type="Proteomes" id="UP000027981">
    <property type="component" value="Chromosome"/>
</dbReference>
<dbReference type="GeneID" id="24842789"/>
<keyword evidence="2" id="KW-1185">Reference proteome</keyword>
<sequence length="163" mass="19020">MDANEKRKYISQLFKEAYEAVNMKELDLAKKKFDEVLELSKEEFPEIYFEACFRLGDIFFEQDNYRGCVKCALMAIKHAPTQELYLVGISRLRDILYILKQQEVLNVLANDMDSTLSLLKENKELYAFTRALIELAKGHNKTVAELTRDIKTKELKEIVESLL</sequence>
<evidence type="ECO:0000313" key="2">
    <source>
        <dbReference type="Proteomes" id="UP000027981"/>
    </source>
</evidence>
<reference evidence="2" key="1">
    <citation type="submission" date="2013-06" db="EMBL/GenBank/DDBJ databases">
        <title>Complete Genome Sequence of Hyperthermophilic Palaeococcus pacificus DY20341T, Isolated from a Deep-Sea Hydrothermal Sediments.</title>
        <authorList>
            <person name="Zeng X."/>
            <person name="Shao Z."/>
        </authorList>
    </citation>
    <scope>NUCLEOTIDE SEQUENCE [LARGE SCALE GENOMIC DNA]</scope>
    <source>
        <strain evidence="2">DY20341</strain>
    </source>
</reference>
<dbReference type="eggNOG" id="arCOG08603">
    <property type="taxonomic scope" value="Archaea"/>
</dbReference>
<dbReference type="SMART" id="SM00028">
    <property type="entry name" value="TPR"/>
    <property type="match status" value="2"/>
</dbReference>
<protein>
    <recommendedName>
        <fullName evidence="3">Tetratricopeptide repeat protein</fullName>
    </recommendedName>
</protein>
<evidence type="ECO:0008006" key="3">
    <source>
        <dbReference type="Google" id="ProtNLM"/>
    </source>
</evidence>
<gene>
    <name evidence="1" type="ORF">PAP_08435</name>
</gene>
<organism evidence="1 2">
    <name type="scientific">Palaeococcus pacificus DY20341</name>
    <dbReference type="NCBI Taxonomy" id="1343739"/>
    <lineage>
        <taxon>Archaea</taxon>
        <taxon>Methanobacteriati</taxon>
        <taxon>Methanobacteriota</taxon>
        <taxon>Thermococci</taxon>
        <taxon>Thermococcales</taxon>
        <taxon>Thermococcaceae</taxon>
        <taxon>Palaeococcus</taxon>
    </lineage>
</organism>
<reference evidence="1 2" key="2">
    <citation type="journal article" date="2015" name="Genome Announc.">
        <title>Complete Genome Sequence of Hyperthermophilic Piezophilic Archaeon Palaeococcus pacificus DY20341T, Isolated from Deep-Sea Hydrothermal Sediments.</title>
        <authorList>
            <person name="Zeng X."/>
            <person name="Jebbar M."/>
            <person name="Shao Z."/>
        </authorList>
    </citation>
    <scope>NUCLEOTIDE SEQUENCE [LARGE SCALE GENOMIC DNA]</scope>
    <source>
        <strain evidence="1 2">DY20341</strain>
    </source>
</reference>